<protein>
    <submittedName>
        <fullName evidence="1">Uncharacterized protein</fullName>
    </submittedName>
</protein>
<dbReference type="EMBL" id="MN585993">
    <property type="protein sequence ID" value="QGJ90144.1"/>
    <property type="molecule type" value="Genomic_DNA"/>
</dbReference>
<gene>
    <name evidence="1" type="primary">107</name>
    <name evidence="1" type="ORF">PBI_INDLULAMITHI_107</name>
</gene>
<reference evidence="1 2" key="1">
    <citation type="submission" date="2019-10" db="EMBL/GenBank/DDBJ databases">
        <authorList>
            <person name="Garlena R.A."/>
            <person name="Russell D.A."/>
            <person name="Pope W.H."/>
            <person name="Jacobs-Sera D."/>
            <person name="Hatfull G.F."/>
        </authorList>
    </citation>
    <scope>NUCLEOTIDE SEQUENCE [LARGE SCALE GENOMIC DNA]</scope>
</reference>
<keyword evidence="2" id="KW-1185">Reference proteome</keyword>
<evidence type="ECO:0000313" key="2">
    <source>
        <dbReference type="Proteomes" id="UP000423609"/>
    </source>
</evidence>
<evidence type="ECO:0000313" key="1">
    <source>
        <dbReference type="EMBL" id="QGJ90144.1"/>
    </source>
</evidence>
<dbReference type="KEGG" id="vg:55624543"/>
<dbReference type="GeneID" id="55624543"/>
<organism evidence="1 2">
    <name type="scientific">Mycobacterium phage Indlulamithi</name>
    <dbReference type="NCBI Taxonomy" id="2656582"/>
    <lineage>
        <taxon>Viruses</taxon>
        <taxon>Duplodnaviria</taxon>
        <taxon>Heunggongvirae</taxon>
        <taxon>Uroviricota</taxon>
        <taxon>Caudoviricetes</taxon>
        <taxon>Indlulamithivirus</taxon>
        <taxon>Indlulamithivirus indlulamithi</taxon>
    </lineage>
</organism>
<accession>A0A649VD62</accession>
<proteinExistence type="predicted"/>
<name>A0A649VD62_9CAUD</name>
<dbReference type="RefSeq" id="YP_009853858.1">
    <property type="nucleotide sequence ID" value="NC_048824.1"/>
</dbReference>
<dbReference type="Proteomes" id="UP000423609">
    <property type="component" value="Segment"/>
</dbReference>
<sequence>MTVKEYARWHRLASENLMDAAIAMEDEGQAHKAAEHIRAAEEYAKLAFDHVSGEFTRALNQGITGSIAFLKMMVESGRLSKRADDVAAQDN</sequence>